<dbReference type="InterPro" id="IPR050390">
    <property type="entry name" value="C5-Methyltransferase"/>
</dbReference>
<organism evidence="7 8">
    <name type="scientific">Streptomyces griseoincarnatus</name>
    <dbReference type="NCBI Taxonomy" id="29305"/>
    <lineage>
        <taxon>Bacteria</taxon>
        <taxon>Bacillati</taxon>
        <taxon>Actinomycetota</taxon>
        <taxon>Actinomycetes</taxon>
        <taxon>Kitasatosporales</taxon>
        <taxon>Streptomycetaceae</taxon>
        <taxon>Streptomyces</taxon>
        <taxon>Streptomyces griseoincarnatus group</taxon>
    </lineage>
</organism>
<dbReference type="EMBL" id="JAMQBH010000018">
    <property type="protein sequence ID" value="MCM2516905.1"/>
    <property type="molecule type" value="Genomic_DNA"/>
</dbReference>
<evidence type="ECO:0000256" key="6">
    <source>
        <dbReference type="PROSITE-ProRule" id="PRU01016"/>
    </source>
</evidence>
<dbReference type="SUPFAM" id="SSF53335">
    <property type="entry name" value="S-adenosyl-L-methionine-dependent methyltransferases"/>
    <property type="match status" value="1"/>
</dbReference>
<evidence type="ECO:0000256" key="1">
    <source>
        <dbReference type="ARBA" id="ARBA00011975"/>
    </source>
</evidence>
<dbReference type="Gene3D" id="3.40.50.150">
    <property type="entry name" value="Vaccinia Virus protein VP39"/>
    <property type="match status" value="1"/>
</dbReference>
<proteinExistence type="inferred from homology"/>
<comment type="similarity">
    <text evidence="6">Belongs to the class I-like SAM-binding methyltransferase superfamily. C5-methyltransferase family.</text>
</comment>
<dbReference type="Gene3D" id="3.90.120.10">
    <property type="entry name" value="DNA Methylase, subunit A, domain 2"/>
    <property type="match status" value="1"/>
</dbReference>
<evidence type="ECO:0000256" key="5">
    <source>
        <dbReference type="ARBA" id="ARBA00022747"/>
    </source>
</evidence>
<comment type="caution">
    <text evidence="6">Lacks conserved residue(s) required for the propagation of feature annotation.</text>
</comment>
<keyword evidence="2 6" id="KW-0489">Methyltransferase</keyword>
<protein>
    <recommendedName>
        <fullName evidence="1">DNA (cytosine-5-)-methyltransferase</fullName>
        <ecNumber evidence="1">2.1.1.37</ecNumber>
    </recommendedName>
</protein>
<keyword evidence="5" id="KW-0680">Restriction system</keyword>
<evidence type="ECO:0000313" key="7">
    <source>
        <dbReference type="EMBL" id="MCM2516905.1"/>
    </source>
</evidence>
<dbReference type="PANTHER" id="PTHR10629">
    <property type="entry name" value="CYTOSINE-SPECIFIC METHYLTRANSFERASE"/>
    <property type="match status" value="1"/>
</dbReference>
<gene>
    <name evidence="7" type="ORF">NC658_27230</name>
</gene>
<accession>A0ABT0W100</accession>
<dbReference type="EC" id="2.1.1.37" evidence="1"/>
<evidence type="ECO:0000256" key="4">
    <source>
        <dbReference type="ARBA" id="ARBA00022691"/>
    </source>
</evidence>
<comment type="caution">
    <text evidence="7">The sequence shown here is derived from an EMBL/GenBank/DDBJ whole genome shotgun (WGS) entry which is preliminary data.</text>
</comment>
<dbReference type="GO" id="GO:0032259">
    <property type="term" value="P:methylation"/>
    <property type="evidence" value="ECO:0007669"/>
    <property type="project" value="UniProtKB-KW"/>
</dbReference>
<dbReference type="InterPro" id="IPR001525">
    <property type="entry name" value="C5_MeTfrase"/>
</dbReference>
<sequence>MCAGAGGQALGLEAADFDPVVLIDSKSDACSTLIRNRPQWQAICIDLAEFQPDERPDVMNVDLLSGGLPRVKSVATLSRPEDAEERRVLRVAIDLAWRIGPRAVLFENVPELVEGQEFESDRYWIETTLAQIGLRCSWKVLNASDFGVPQNRRSGFLVAMREPWFGAFSWPEPSGSQAPSVGQVLGPSMASRGWSGAETWARNADRIAPALVGGSDRRGGADLGPTGSKKAWATLGVNGNSLGDEPPGADFSPEEMPKLTVEQAAVIQSFPTQWTFVGGKTSRYRQIGHAMPPPLATAVGRSIAKALRS</sequence>
<keyword evidence="4 6" id="KW-0949">S-adenosyl-L-methionine</keyword>
<evidence type="ECO:0000256" key="3">
    <source>
        <dbReference type="ARBA" id="ARBA00022679"/>
    </source>
</evidence>
<keyword evidence="8" id="KW-1185">Reference proteome</keyword>
<dbReference type="PANTHER" id="PTHR10629:SF52">
    <property type="entry name" value="DNA (CYTOSINE-5)-METHYLTRANSFERASE 1"/>
    <property type="match status" value="1"/>
</dbReference>
<evidence type="ECO:0000313" key="8">
    <source>
        <dbReference type="Proteomes" id="UP001523263"/>
    </source>
</evidence>
<name>A0ABT0W100_STRGI</name>
<reference evidence="7 8" key="1">
    <citation type="submission" date="2022-06" db="EMBL/GenBank/DDBJ databases">
        <title>Whole genome sequence of Streptomyces griseoincarnatus RB7AG.</title>
        <authorList>
            <person name="Ray L."/>
            <person name="Behera S."/>
            <person name="Panda A.N."/>
        </authorList>
    </citation>
    <scope>NUCLEOTIDE SEQUENCE [LARGE SCALE GENOMIC DNA]</scope>
    <source>
        <strain evidence="7 8">RB7AG</strain>
    </source>
</reference>
<dbReference type="Proteomes" id="UP001523263">
    <property type="component" value="Unassembled WGS sequence"/>
</dbReference>
<dbReference type="InterPro" id="IPR029063">
    <property type="entry name" value="SAM-dependent_MTases_sf"/>
</dbReference>
<evidence type="ECO:0000256" key="2">
    <source>
        <dbReference type="ARBA" id="ARBA00022603"/>
    </source>
</evidence>
<dbReference type="GO" id="GO:0008168">
    <property type="term" value="F:methyltransferase activity"/>
    <property type="evidence" value="ECO:0007669"/>
    <property type="project" value="UniProtKB-KW"/>
</dbReference>
<dbReference type="Pfam" id="PF00145">
    <property type="entry name" value="DNA_methylase"/>
    <property type="match status" value="1"/>
</dbReference>
<dbReference type="PROSITE" id="PS51679">
    <property type="entry name" value="SAM_MT_C5"/>
    <property type="match status" value="1"/>
</dbReference>
<keyword evidence="3 6" id="KW-0808">Transferase</keyword>